<keyword evidence="2" id="KW-1185">Reference proteome</keyword>
<accession>A0A660KQ13</accession>
<dbReference type="AlphaFoldDB" id="A0A660KQ13"/>
<dbReference type="EMBL" id="CM017324">
    <property type="protein sequence ID" value="KAE8038517.1"/>
    <property type="molecule type" value="Genomic_DNA"/>
</dbReference>
<evidence type="ECO:0000313" key="2">
    <source>
        <dbReference type="Proteomes" id="UP000327013"/>
    </source>
</evidence>
<reference evidence="1 2" key="1">
    <citation type="submission" date="2019-06" db="EMBL/GenBank/DDBJ databases">
        <title>A chromosomal-level reference genome of Carpinus fangiana (Coryloideae, Betulaceae).</title>
        <authorList>
            <person name="Yang X."/>
            <person name="Wang Z."/>
            <person name="Zhang L."/>
            <person name="Hao G."/>
            <person name="Liu J."/>
            <person name="Yang Y."/>
        </authorList>
    </citation>
    <scope>NUCLEOTIDE SEQUENCE [LARGE SCALE GENOMIC DNA]</scope>
    <source>
        <strain evidence="1">Cfa_2016G</strain>
        <tissue evidence="1">Leaf</tissue>
    </source>
</reference>
<organism evidence="1 2">
    <name type="scientific">Carpinus fangiana</name>
    <dbReference type="NCBI Taxonomy" id="176857"/>
    <lineage>
        <taxon>Eukaryota</taxon>
        <taxon>Viridiplantae</taxon>
        <taxon>Streptophyta</taxon>
        <taxon>Embryophyta</taxon>
        <taxon>Tracheophyta</taxon>
        <taxon>Spermatophyta</taxon>
        <taxon>Magnoliopsida</taxon>
        <taxon>eudicotyledons</taxon>
        <taxon>Gunneridae</taxon>
        <taxon>Pentapetalae</taxon>
        <taxon>rosids</taxon>
        <taxon>fabids</taxon>
        <taxon>Fagales</taxon>
        <taxon>Betulaceae</taxon>
        <taxon>Carpinus</taxon>
    </lineage>
</organism>
<proteinExistence type="predicted"/>
<protein>
    <submittedName>
        <fullName evidence="1">Uncharacterized protein</fullName>
    </submittedName>
</protein>
<sequence length="84" mass="9758">MRFFCWAIEQRARAPQHFHQIDHAINLLHHHYLLHVNNKDGTPAILHPPDDSSRCHKHSGTCTRFWGLFAGQVATQLFVGNLRH</sequence>
<gene>
    <name evidence="1" type="ORF">FH972_011018</name>
</gene>
<dbReference type="Proteomes" id="UP000327013">
    <property type="component" value="Chromosome 4"/>
</dbReference>
<name>A0A660KQ13_9ROSI</name>
<evidence type="ECO:0000313" key="1">
    <source>
        <dbReference type="EMBL" id="KAE8038517.1"/>
    </source>
</evidence>